<evidence type="ECO:0008006" key="4">
    <source>
        <dbReference type="Google" id="ProtNLM"/>
    </source>
</evidence>
<accession>A0A0J1D3G8</accession>
<keyword evidence="1" id="KW-0732">Signal</keyword>
<dbReference type="PATRIC" id="fig|908627.4.peg.1302"/>
<evidence type="ECO:0000313" key="2">
    <source>
        <dbReference type="EMBL" id="KLU27221.1"/>
    </source>
</evidence>
<evidence type="ECO:0000313" key="3">
    <source>
        <dbReference type="Proteomes" id="UP000035963"/>
    </source>
</evidence>
<feature type="chain" id="PRO_5005249427" description="DUF4148 domain-containing protein" evidence="1">
    <location>
        <begin position="22"/>
        <end position="81"/>
    </location>
</feature>
<dbReference type="Pfam" id="PF13663">
    <property type="entry name" value="DUF4148"/>
    <property type="match status" value="1"/>
</dbReference>
<reference evidence="2 3" key="1">
    <citation type="journal article" date="2015" name="Genome Announc.">
        <title>Draft Genome Sequence of Burkholderia sp. Strain PML1(12), an Ectomycorrhizosphere-Inhabiting Bacterium with Effective Mineral-Weathering Ability.</title>
        <authorList>
            <person name="Uroz S."/>
            <person name="Oger P."/>
        </authorList>
    </citation>
    <scope>NUCLEOTIDE SEQUENCE [LARGE SCALE GENOMIC DNA]</scope>
    <source>
        <strain evidence="3">PML1(12)</strain>
    </source>
</reference>
<gene>
    <name evidence="2" type="ORF">EOS_05875</name>
</gene>
<dbReference type="EMBL" id="AEJF01000051">
    <property type="protein sequence ID" value="KLU27221.1"/>
    <property type="molecule type" value="Genomic_DNA"/>
</dbReference>
<keyword evidence="3" id="KW-1185">Reference proteome</keyword>
<dbReference type="AlphaFoldDB" id="A0A0J1D3G8"/>
<dbReference type="InterPro" id="IPR025421">
    <property type="entry name" value="DUF4148"/>
</dbReference>
<organism evidence="2 3">
    <name type="scientific">Caballeronia mineralivorans PML1(12)</name>
    <dbReference type="NCBI Taxonomy" id="908627"/>
    <lineage>
        <taxon>Bacteria</taxon>
        <taxon>Pseudomonadati</taxon>
        <taxon>Pseudomonadota</taxon>
        <taxon>Betaproteobacteria</taxon>
        <taxon>Burkholderiales</taxon>
        <taxon>Burkholderiaceae</taxon>
        <taxon>Caballeronia</taxon>
    </lineage>
</organism>
<comment type="caution">
    <text evidence="2">The sequence shown here is derived from an EMBL/GenBank/DDBJ whole genome shotgun (WGS) entry which is preliminary data.</text>
</comment>
<sequence length="81" mass="8824">MPRMMLPLAATLVLLPGVAFAQTSNDSPVTRTKVTQELRELIGVGYQPDLVRYDYPNDLVAAQKRLDAKRAAQGIATAPTQ</sequence>
<proteinExistence type="predicted"/>
<name>A0A0J1D3G8_9BURK</name>
<protein>
    <recommendedName>
        <fullName evidence="4">DUF4148 domain-containing protein</fullName>
    </recommendedName>
</protein>
<feature type="signal peptide" evidence="1">
    <location>
        <begin position="1"/>
        <end position="21"/>
    </location>
</feature>
<evidence type="ECO:0000256" key="1">
    <source>
        <dbReference type="SAM" id="SignalP"/>
    </source>
</evidence>
<dbReference type="Proteomes" id="UP000035963">
    <property type="component" value="Unassembled WGS sequence"/>
</dbReference>